<keyword evidence="2" id="KW-0238">DNA-binding</keyword>
<dbReference type="SUPFAM" id="SSF54909">
    <property type="entry name" value="Dimeric alpha+beta barrel"/>
    <property type="match status" value="1"/>
</dbReference>
<dbReference type="AlphaFoldDB" id="A0A918RXW5"/>
<dbReference type="InterPro" id="IPR000485">
    <property type="entry name" value="AsnC-type_HTH_dom"/>
</dbReference>
<feature type="domain" description="HTH asnC-type" evidence="4">
    <location>
        <begin position="7"/>
        <end position="68"/>
    </location>
</feature>
<name>A0A918RXW5_9GAMM</name>
<dbReference type="PANTHER" id="PTHR30154:SF17">
    <property type="entry name" value="DNA-BINDING TRANSCRIPTIONAL ACTIVATOR DECR"/>
    <property type="match status" value="1"/>
</dbReference>
<keyword evidence="1" id="KW-0805">Transcription regulation</keyword>
<dbReference type="Pfam" id="PF01037">
    <property type="entry name" value="AsnC_trans_reg"/>
    <property type="match status" value="1"/>
</dbReference>
<dbReference type="GO" id="GO:0005829">
    <property type="term" value="C:cytosol"/>
    <property type="evidence" value="ECO:0007669"/>
    <property type="project" value="TreeGrafter"/>
</dbReference>
<evidence type="ECO:0000313" key="6">
    <source>
        <dbReference type="Proteomes" id="UP000614811"/>
    </source>
</evidence>
<dbReference type="Gene3D" id="1.10.10.10">
    <property type="entry name" value="Winged helix-like DNA-binding domain superfamily/Winged helix DNA-binding domain"/>
    <property type="match status" value="1"/>
</dbReference>
<protein>
    <submittedName>
        <fullName evidence="5">Transcriptional regulator</fullName>
    </submittedName>
</protein>
<dbReference type="PANTHER" id="PTHR30154">
    <property type="entry name" value="LEUCINE-RESPONSIVE REGULATORY PROTEIN"/>
    <property type="match status" value="1"/>
</dbReference>
<evidence type="ECO:0000256" key="2">
    <source>
        <dbReference type="ARBA" id="ARBA00023125"/>
    </source>
</evidence>
<dbReference type="PROSITE" id="PS50956">
    <property type="entry name" value="HTH_ASNC_2"/>
    <property type="match status" value="1"/>
</dbReference>
<comment type="caution">
    <text evidence="5">The sequence shown here is derived from an EMBL/GenBank/DDBJ whole genome shotgun (WGS) entry which is preliminary data.</text>
</comment>
<dbReference type="EMBL" id="BMXA01000004">
    <property type="protein sequence ID" value="GHA13552.1"/>
    <property type="molecule type" value="Genomic_DNA"/>
</dbReference>
<evidence type="ECO:0000256" key="1">
    <source>
        <dbReference type="ARBA" id="ARBA00023015"/>
    </source>
</evidence>
<dbReference type="InterPro" id="IPR011008">
    <property type="entry name" value="Dimeric_a/b-barrel"/>
</dbReference>
<proteinExistence type="predicted"/>
<dbReference type="SMART" id="SM00344">
    <property type="entry name" value="HTH_ASNC"/>
    <property type="match status" value="1"/>
</dbReference>
<evidence type="ECO:0000256" key="3">
    <source>
        <dbReference type="ARBA" id="ARBA00023163"/>
    </source>
</evidence>
<dbReference type="Proteomes" id="UP000614811">
    <property type="component" value="Unassembled WGS sequence"/>
</dbReference>
<sequence length="159" mass="18062">MKEIIEIDAIDRKIISIMQSDSSKSIQTIADQVNLTVNPCWRRIKRLEQAGIFGKRTVQLHHAKLGLRITAFIMLRTDQHSAAWLDQFTQAVNAVPEIVECHRMTGSVDYLLKVFVRDLTHHDQVYQRLIGLVPSLVDVSSTFSMENLKPGAIIESSTY</sequence>
<dbReference type="InterPro" id="IPR036390">
    <property type="entry name" value="WH_DNA-bd_sf"/>
</dbReference>
<reference evidence="5" key="1">
    <citation type="journal article" date="2014" name="Int. J. Syst. Evol. Microbiol.">
        <title>Complete genome sequence of Corynebacterium casei LMG S-19264T (=DSM 44701T), isolated from a smear-ripened cheese.</title>
        <authorList>
            <consortium name="US DOE Joint Genome Institute (JGI-PGF)"/>
            <person name="Walter F."/>
            <person name="Albersmeier A."/>
            <person name="Kalinowski J."/>
            <person name="Ruckert C."/>
        </authorList>
    </citation>
    <scope>NUCLEOTIDE SEQUENCE</scope>
    <source>
        <strain evidence="5">KCTC 12711</strain>
    </source>
</reference>
<reference evidence="5" key="2">
    <citation type="submission" date="2020-09" db="EMBL/GenBank/DDBJ databases">
        <authorList>
            <person name="Sun Q."/>
            <person name="Kim S."/>
        </authorList>
    </citation>
    <scope>NUCLEOTIDE SEQUENCE</scope>
    <source>
        <strain evidence="5">KCTC 12711</strain>
    </source>
</reference>
<keyword evidence="6" id="KW-1185">Reference proteome</keyword>
<evidence type="ECO:0000259" key="4">
    <source>
        <dbReference type="PROSITE" id="PS50956"/>
    </source>
</evidence>
<dbReference type="InterPro" id="IPR019888">
    <property type="entry name" value="Tscrpt_reg_AsnC-like"/>
</dbReference>
<dbReference type="SUPFAM" id="SSF46785">
    <property type="entry name" value="Winged helix' DNA-binding domain"/>
    <property type="match status" value="1"/>
</dbReference>
<dbReference type="GO" id="GO:0043565">
    <property type="term" value="F:sequence-specific DNA binding"/>
    <property type="evidence" value="ECO:0007669"/>
    <property type="project" value="InterPro"/>
</dbReference>
<dbReference type="Pfam" id="PF13412">
    <property type="entry name" value="HTH_24"/>
    <property type="match status" value="1"/>
</dbReference>
<keyword evidence="3" id="KW-0804">Transcription</keyword>
<dbReference type="Gene3D" id="3.30.70.920">
    <property type="match status" value="1"/>
</dbReference>
<dbReference type="InterPro" id="IPR036388">
    <property type="entry name" value="WH-like_DNA-bd_sf"/>
</dbReference>
<dbReference type="GO" id="GO:0043200">
    <property type="term" value="P:response to amino acid"/>
    <property type="evidence" value="ECO:0007669"/>
    <property type="project" value="TreeGrafter"/>
</dbReference>
<gene>
    <name evidence="5" type="ORF">GCM10008090_24110</name>
</gene>
<dbReference type="RefSeq" id="WP_229794272.1">
    <property type="nucleotide sequence ID" value="NZ_BMXA01000004.1"/>
</dbReference>
<accession>A0A918RXW5</accession>
<dbReference type="PRINTS" id="PR00033">
    <property type="entry name" value="HTHASNC"/>
</dbReference>
<organism evidence="5 6">
    <name type="scientific">Arenicella chitinivorans</name>
    <dbReference type="NCBI Taxonomy" id="1329800"/>
    <lineage>
        <taxon>Bacteria</taxon>
        <taxon>Pseudomonadati</taxon>
        <taxon>Pseudomonadota</taxon>
        <taxon>Gammaproteobacteria</taxon>
        <taxon>Arenicellales</taxon>
        <taxon>Arenicellaceae</taxon>
        <taxon>Arenicella</taxon>
    </lineage>
</organism>
<evidence type="ECO:0000313" key="5">
    <source>
        <dbReference type="EMBL" id="GHA13552.1"/>
    </source>
</evidence>
<dbReference type="InterPro" id="IPR019887">
    <property type="entry name" value="Tscrpt_reg_AsnC/Lrp_C"/>
</dbReference>